<protein>
    <submittedName>
        <fullName evidence="1">Phosphoribosyl 1,2-cyclic phosphate phosphodiesterase</fullName>
        <ecNumber evidence="1">3.1.4.55</ecNumber>
    </submittedName>
</protein>
<evidence type="ECO:0000313" key="2">
    <source>
        <dbReference type="Proteomes" id="UP001224418"/>
    </source>
</evidence>
<dbReference type="Gene3D" id="3.60.15.10">
    <property type="entry name" value="Ribonuclease Z/Hydroxyacylglutathione hydrolase-like"/>
    <property type="match status" value="1"/>
</dbReference>
<dbReference type="EMBL" id="JAUSWN010000003">
    <property type="protein sequence ID" value="MDQ0478882.1"/>
    <property type="molecule type" value="Genomic_DNA"/>
</dbReference>
<reference evidence="1 2" key="1">
    <citation type="submission" date="2023-07" db="EMBL/GenBank/DDBJ databases">
        <title>Genomic Encyclopedia of Type Strains, Phase IV (KMG-IV): sequencing the most valuable type-strain genomes for metagenomic binning, comparative biology and taxonomic classification.</title>
        <authorList>
            <person name="Goeker M."/>
        </authorList>
    </citation>
    <scope>NUCLEOTIDE SEQUENCE [LARGE SCALE GENOMIC DNA]</scope>
    <source>
        <strain evidence="1 2">DSM 1400</strain>
    </source>
</reference>
<proteinExistence type="predicted"/>
<sequence>MRVFEQLRLNWNDISIGKECTNLIRVLAMEHVMQDLNCICSKYGSFLDYYEKIRNLIKREIVEDFICLGYIKISFIKVGIATIFVFEENGKKLIYAPCDVKPFPHNNTLNNADIMIIGNTFVGDVLKDGFVLEKDNSLRQELFSMKEIEDIKNKYNIKKVIVTHLEEDWGKSYDDYIKLQKEYDNIFFAYDGMNIDL</sequence>
<dbReference type="Proteomes" id="UP001224418">
    <property type="component" value="Unassembled WGS sequence"/>
</dbReference>
<evidence type="ECO:0000313" key="1">
    <source>
        <dbReference type="EMBL" id="MDQ0478882.1"/>
    </source>
</evidence>
<keyword evidence="1" id="KW-0378">Hydrolase</keyword>
<name>A0ABU0JP71_HATLI</name>
<dbReference type="GO" id="GO:0103043">
    <property type="term" value="F:phosphoribosyl 1,2-cyclic phosphate phosphodiesterase activity"/>
    <property type="evidence" value="ECO:0007669"/>
    <property type="project" value="UniProtKB-EC"/>
</dbReference>
<organism evidence="1 2">
    <name type="scientific">Hathewaya limosa</name>
    <name type="common">Clostridium limosum</name>
    <dbReference type="NCBI Taxonomy" id="1536"/>
    <lineage>
        <taxon>Bacteria</taxon>
        <taxon>Bacillati</taxon>
        <taxon>Bacillota</taxon>
        <taxon>Clostridia</taxon>
        <taxon>Eubacteriales</taxon>
        <taxon>Clostridiaceae</taxon>
        <taxon>Hathewaya</taxon>
    </lineage>
</organism>
<dbReference type="InterPro" id="IPR036866">
    <property type="entry name" value="RibonucZ/Hydroxyglut_hydro"/>
</dbReference>
<accession>A0ABU0JP71</accession>
<dbReference type="SUPFAM" id="SSF56281">
    <property type="entry name" value="Metallo-hydrolase/oxidoreductase"/>
    <property type="match status" value="1"/>
</dbReference>
<dbReference type="EC" id="3.1.4.55" evidence="1"/>
<gene>
    <name evidence="1" type="ORF">QOZ93_000610</name>
</gene>
<dbReference type="RefSeq" id="WP_307355067.1">
    <property type="nucleotide sequence ID" value="NZ_BAAACJ010000025.1"/>
</dbReference>
<keyword evidence="2" id="KW-1185">Reference proteome</keyword>
<comment type="caution">
    <text evidence="1">The sequence shown here is derived from an EMBL/GenBank/DDBJ whole genome shotgun (WGS) entry which is preliminary data.</text>
</comment>